<comment type="catalytic activity">
    <reaction evidence="1">
        <text>Hydrolyzes the link between N-acetylmuramoyl residues and L-amino acid residues in certain cell-wall glycopeptides.</text>
        <dbReference type="EC" id="3.5.1.28"/>
    </reaction>
</comment>
<evidence type="ECO:0000313" key="7">
    <source>
        <dbReference type="Proteomes" id="UP001596472"/>
    </source>
</evidence>
<evidence type="ECO:0000256" key="2">
    <source>
        <dbReference type="ARBA" id="ARBA00011901"/>
    </source>
</evidence>
<reference evidence="7" key="1">
    <citation type="journal article" date="2019" name="Int. J. Syst. Evol. Microbiol.">
        <title>The Global Catalogue of Microorganisms (GCM) 10K type strain sequencing project: providing services to taxonomists for standard genome sequencing and annotation.</title>
        <authorList>
            <consortium name="The Broad Institute Genomics Platform"/>
            <consortium name="The Broad Institute Genome Sequencing Center for Infectious Disease"/>
            <person name="Wu L."/>
            <person name="Ma J."/>
        </authorList>
    </citation>
    <scope>NUCLEOTIDE SEQUENCE [LARGE SCALE GENOMIC DNA]</scope>
    <source>
        <strain evidence="7">CGMCC 4.1467</strain>
    </source>
</reference>
<dbReference type="EC" id="3.5.1.28" evidence="2"/>
<feature type="chain" id="PRO_5047461946" description="N-acetylmuramoyl-L-alanine amidase" evidence="4">
    <location>
        <begin position="25"/>
        <end position="342"/>
    </location>
</feature>
<dbReference type="Pfam" id="PF01520">
    <property type="entry name" value="Amidase_3"/>
    <property type="match status" value="1"/>
</dbReference>
<accession>A0ABW2L815</accession>
<dbReference type="Proteomes" id="UP001596472">
    <property type="component" value="Unassembled WGS sequence"/>
</dbReference>
<name>A0ABW2L815_9BACT</name>
<organism evidence="6 7">
    <name type="scientific">Haloferula chungangensis</name>
    <dbReference type="NCBI Taxonomy" id="1048331"/>
    <lineage>
        <taxon>Bacteria</taxon>
        <taxon>Pseudomonadati</taxon>
        <taxon>Verrucomicrobiota</taxon>
        <taxon>Verrucomicrobiia</taxon>
        <taxon>Verrucomicrobiales</taxon>
        <taxon>Verrucomicrobiaceae</taxon>
        <taxon>Haloferula</taxon>
    </lineage>
</organism>
<dbReference type="RefSeq" id="WP_379713926.1">
    <property type="nucleotide sequence ID" value="NZ_JBHTBS010000008.1"/>
</dbReference>
<comment type="caution">
    <text evidence="6">The sequence shown here is derived from an EMBL/GenBank/DDBJ whole genome shotgun (WGS) entry which is preliminary data.</text>
</comment>
<evidence type="ECO:0000256" key="3">
    <source>
        <dbReference type="ARBA" id="ARBA00022801"/>
    </source>
</evidence>
<evidence type="ECO:0000256" key="4">
    <source>
        <dbReference type="SAM" id="SignalP"/>
    </source>
</evidence>
<gene>
    <name evidence="6" type="ORF">ACFQY0_15080</name>
</gene>
<dbReference type="CDD" id="cd02696">
    <property type="entry name" value="MurNAc-LAA"/>
    <property type="match status" value="1"/>
</dbReference>
<feature type="domain" description="MurNAc-LAA" evidence="5">
    <location>
        <begin position="190"/>
        <end position="331"/>
    </location>
</feature>
<keyword evidence="4" id="KW-0732">Signal</keyword>
<evidence type="ECO:0000259" key="5">
    <source>
        <dbReference type="SMART" id="SM00646"/>
    </source>
</evidence>
<sequence>MTRRIAILRLIFATLMAFTLTANAQWEEKTINGRGYVSTSSMKTYYGFNSLSQSGKQITLKKVHAKDPKQGILVTMSIGSQQCLMNGVKFVFTYPVISSGGKTWVSKMDLVKLVHPVLMPGDIREAANFRTVIIDPGHGGKDPGATNGLGTEASYNLKVSMFLKKDLEALGFKVIMTRDSNRYLTLQQRVDVANQSKENAIFISIHHNSGQSAARGIETFTLSPVGVAHYGSRLKASDLQTRTGNFHDSANVALATAVHGTLLRYLKDEKTQKAYTLDRGIKRARFSVLSGVKHPSILVECGFMTHPYEARLINDTGYQKTVAKLIASAVQRYRAAVGARKG</sequence>
<proteinExistence type="predicted"/>
<dbReference type="InterPro" id="IPR050695">
    <property type="entry name" value="N-acetylmuramoyl_amidase_3"/>
</dbReference>
<dbReference type="PANTHER" id="PTHR30404:SF0">
    <property type="entry name" value="N-ACETYLMURAMOYL-L-ALANINE AMIDASE AMIC"/>
    <property type="match status" value="1"/>
</dbReference>
<dbReference type="PANTHER" id="PTHR30404">
    <property type="entry name" value="N-ACETYLMURAMOYL-L-ALANINE AMIDASE"/>
    <property type="match status" value="1"/>
</dbReference>
<dbReference type="SUPFAM" id="SSF53187">
    <property type="entry name" value="Zn-dependent exopeptidases"/>
    <property type="match status" value="1"/>
</dbReference>
<dbReference type="SMART" id="SM00646">
    <property type="entry name" value="Ami_3"/>
    <property type="match status" value="1"/>
</dbReference>
<dbReference type="Gene3D" id="3.40.630.40">
    <property type="entry name" value="Zn-dependent exopeptidases"/>
    <property type="match status" value="1"/>
</dbReference>
<dbReference type="EMBL" id="JBHTBS010000008">
    <property type="protein sequence ID" value="MFC7338517.1"/>
    <property type="molecule type" value="Genomic_DNA"/>
</dbReference>
<evidence type="ECO:0000313" key="6">
    <source>
        <dbReference type="EMBL" id="MFC7338517.1"/>
    </source>
</evidence>
<feature type="signal peptide" evidence="4">
    <location>
        <begin position="1"/>
        <end position="24"/>
    </location>
</feature>
<dbReference type="InterPro" id="IPR002508">
    <property type="entry name" value="MurNAc-LAA_cat"/>
</dbReference>
<evidence type="ECO:0000256" key="1">
    <source>
        <dbReference type="ARBA" id="ARBA00001561"/>
    </source>
</evidence>
<protein>
    <recommendedName>
        <fullName evidence="2">N-acetylmuramoyl-L-alanine amidase</fullName>
        <ecNumber evidence="2">3.5.1.28</ecNumber>
    </recommendedName>
</protein>
<keyword evidence="7" id="KW-1185">Reference proteome</keyword>
<keyword evidence="3" id="KW-0378">Hydrolase</keyword>